<dbReference type="RefSeq" id="WP_343811450.1">
    <property type="nucleotide sequence ID" value="NZ_BAAADS010000009.1"/>
</dbReference>
<dbReference type="Pfam" id="PF00543">
    <property type="entry name" value="P-II"/>
    <property type="match status" value="1"/>
</dbReference>
<dbReference type="PROSITE" id="PS51343">
    <property type="entry name" value="PII_GLNB_DOM"/>
    <property type="match status" value="1"/>
</dbReference>
<dbReference type="InterPro" id="IPR002187">
    <property type="entry name" value="N-reg_PII"/>
</dbReference>
<dbReference type="Proteomes" id="UP001500866">
    <property type="component" value="Unassembled WGS sequence"/>
</dbReference>
<comment type="caution">
    <text evidence="1">The sequence shown here is derived from an EMBL/GenBank/DDBJ whole genome shotgun (WGS) entry which is preliminary data.</text>
</comment>
<evidence type="ECO:0000313" key="1">
    <source>
        <dbReference type="EMBL" id="GAA0598434.1"/>
    </source>
</evidence>
<keyword evidence="2" id="KW-1185">Reference proteome</keyword>
<organism evidence="1 2">
    <name type="scientific">Virgibacillus siamensis</name>
    <dbReference type="NCBI Taxonomy" id="480071"/>
    <lineage>
        <taxon>Bacteria</taxon>
        <taxon>Bacillati</taxon>
        <taxon>Bacillota</taxon>
        <taxon>Bacilli</taxon>
        <taxon>Bacillales</taxon>
        <taxon>Bacillaceae</taxon>
        <taxon>Virgibacillus</taxon>
    </lineage>
</organism>
<dbReference type="EMBL" id="BAAADS010000009">
    <property type="protein sequence ID" value="GAA0598434.1"/>
    <property type="molecule type" value="Genomic_DNA"/>
</dbReference>
<protein>
    <submittedName>
        <fullName evidence="1">P-II family nitrogen regulator</fullName>
    </submittedName>
</protein>
<dbReference type="InterPro" id="IPR011322">
    <property type="entry name" value="N-reg_PII-like_a/b"/>
</dbReference>
<dbReference type="Gene3D" id="3.30.70.120">
    <property type="match status" value="2"/>
</dbReference>
<gene>
    <name evidence="1" type="ORF">GCM10009001_13230</name>
</gene>
<proteinExistence type="predicted"/>
<dbReference type="SMART" id="SM00938">
    <property type="entry name" value="P-II"/>
    <property type="match status" value="1"/>
</dbReference>
<reference evidence="2" key="1">
    <citation type="journal article" date="2019" name="Int. J. Syst. Evol. Microbiol.">
        <title>The Global Catalogue of Microorganisms (GCM) 10K type strain sequencing project: providing services to taxonomists for standard genome sequencing and annotation.</title>
        <authorList>
            <consortium name="The Broad Institute Genomics Platform"/>
            <consortium name="The Broad Institute Genome Sequencing Center for Infectious Disease"/>
            <person name="Wu L."/>
            <person name="Ma J."/>
        </authorList>
    </citation>
    <scope>NUCLEOTIDE SEQUENCE [LARGE SCALE GENOMIC DNA]</scope>
    <source>
        <strain evidence="2">JCM 15395</strain>
    </source>
</reference>
<name>A0ABP3R1B2_9BACI</name>
<dbReference type="InterPro" id="IPR015867">
    <property type="entry name" value="N-reg_PII/ATP_PRibTrfase_C"/>
</dbReference>
<dbReference type="SUPFAM" id="SSF54913">
    <property type="entry name" value="GlnB-like"/>
    <property type="match status" value="2"/>
</dbReference>
<accession>A0ABP3R1B2</accession>
<sequence length="222" mass="23905">MSSNAKSADLELICIIVNFGLGSKVMQTAKKNGISGGTILVGKGTIKNRMLEMLGLTNVRKEIILLGTSKATAGQMLERLNEKFKFTKPNHGIAFTASINQIFGARSFQSDRTMESGGADDKMYHAITVITEKGNAEDVIDAATEAGSKGGTIINARGSGIHETSKVFSMEIEPEKEIVLILSEKESTDAIVSSIRKKLNIDEPGNGIIFVQDINSTYGLYE</sequence>
<evidence type="ECO:0000313" key="2">
    <source>
        <dbReference type="Proteomes" id="UP001500866"/>
    </source>
</evidence>